<dbReference type="EMBL" id="QRZA01000082">
    <property type="protein sequence ID" value="RGV28662.1"/>
    <property type="molecule type" value="Genomic_DNA"/>
</dbReference>
<sequence length="132" mass="15468">MEINNDTKYTKVLVARYSPKNGCNVTEGEMLIVKPPVKEPNRELSYHFEGVMTGKKSRYGWVKMVPEYTLENYIDKYFKNISEKELIYLECMLSSISKLKVNTPVAVDYRQKSMGESIFVLHVHKIIFYEQD</sequence>
<comment type="caution">
    <text evidence="1">The sequence shown here is derived from an EMBL/GenBank/DDBJ whole genome shotgun (WGS) entry which is preliminary data.</text>
</comment>
<dbReference type="RefSeq" id="WP_118261725.1">
    <property type="nucleotide sequence ID" value="NZ_CALBWO010000003.1"/>
</dbReference>
<evidence type="ECO:0000313" key="1">
    <source>
        <dbReference type="EMBL" id="RGV28662.1"/>
    </source>
</evidence>
<dbReference type="Proteomes" id="UP000283589">
    <property type="component" value="Unassembled WGS sequence"/>
</dbReference>
<dbReference type="AlphaFoldDB" id="A0A412WND7"/>
<evidence type="ECO:0000313" key="2">
    <source>
        <dbReference type="Proteomes" id="UP000283589"/>
    </source>
</evidence>
<protein>
    <submittedName>
        <fullName evidence="1">Uncharacterized protein</fullName>
    </submittedName>
</protein>
<proteinExistence type="predicted"/>
<gene>
    <name evidence="1" type="ORF">DWW18_21335</name>
</gene>
<name>A0A412WND7_9BACT</name>
<reference evidence="1 2" key="1">
    <citation type="submission" date="2018-08" db="EMBL/GenBank/DDBJ databases">
        <title>A genome reference for cultivated species of the human gut microbiota.</title>
        <authorList>
            <person name="Zou Y."/>
            <person name="Xue W."/>
            <person name="Luo G."/>
        </authorList>
    </citation>
    <scope>NUCLEOTIDE SEQUENCE [LARGE SCALE GENOMIC DNA]</scope>
    <source>
        <strain evidence="1 2">AF14-49</strain>
    </source>
</reference>
<accession>A0A412WND7</accession>
<organism evidence="1 2">
    <name type="scientific">Butyricimonas virosa</name>
    <dbReference type="NCBI Taxonomy" id="544645"/>
    <lineage>
        <taxon>Bacteria</taxon>
        <taxon>Pseudomonadati</taxon>
        <taxon>Bacteroidota</taxon>
        <taxon>Bacteroidia</taxon>
        <taxon>Bacteroidales</taxon>
        <taxon>Odoribacteraceae</taxon>
        <taxon>Butyricimonas</taxon>
    </lineage>
</organism>